<sequence>MPWLEIFGLSVLLLAGWFWFDGFQARAAAMHAARVACAADGLLLLDDTVALAHLRLQRDDEGRLRVRRTYDFEYSDTGDNRRPGQLALLGDEVLLLRLMPHATAAGGRLRVVGGRQTADEG</sequence>
<organism evidence="1 2">
    <name type="scientific">Candidatus Accumulibacter adjunctus</name>
    <dbReference type="NCBI Taxonomy" id="1454001"/>
    <lineage>
        <taxon>Bacteria</taxon>
        <taxon>Pseudomonadati</taxon>
        <taxon>Pseudomonadota</taxon>
        <taxon>Betaproteobacteria</taxon>
        <taxon>Candidatus Accumulibacter</taxon>
    </lineage>
</organism>
<name>A0A011NKB8_9PROT</name>
<dbReference type="PATRIC" id="fig|1454001.3.peg.3640"/>
<dbReference type="AlphaFoldDB" id="A0A011NKB8"/>
<dbReference type="InterPro" id="IPR021732">
    <property type="entry name" value="DUF3301"/>
</dbReference>
<dbReference type="EMBL" id="JFAX01000032">
    <property type="protein sequence ID" value="EXI64855.1"/>
    <property type="molecule type" value="Genomic_DNA"/>
</dbReference>
<proteinExistence type="predicted"/>
<evidence type="ECO:0008006" key="3">
    <source>
        <dbReference type="Google" id="ProtNLM"/>
    </source>
</evidence>
<protein>
    <recommendedName>
        <fullName evidence="3">DUF3301 domain-containing protein</fullName>
    </recommendedName>
</protein>
<accession>A0A011NKB8</accession>
<dbReference type="Proteomes" id="UP000020218">
    <property type="component" value="Unassembled WGS sequence"/>
</dbReference>
<keyword evidence="2" id="KW-1185">Reference proteome</keyword>
<evidence type="ECO:0000313" key="2">
    <source>
        <dbReference type="Proteomes" id="UP000020218"/>
    </source>
</evidence>
<dbReference type="Pfam" id="PF11743">
    <property type="entry name" value="DUF3301"/>
    <property type="match status" value="1"/>
</dbReference>
<evidence type="ECO:0000313" key="1">
    <source>
        <dbReference type="EMBL" id="EXI64855.1"/>
    </source>
</evidence>
<reference evidence="1" key="1">
    <citation type="submission" date="2014-02" db="EMBL/GenBank/DDBJ databases">
        <title>Expanding our view of genomic diversity in Candidatus Accumulibacter clades.</title>
        <authorList>
            <person name="Skennerton C.T."/>
            <person name="Barr J.J."/>
            <person name="Slater F.R."/>
            <person name="Bond P.L."/>
            <person name="Tyson G.W."/>
        </authorList>
    </citation>
    <scope>NUCLEOTIDE SEQUENCE [LARGE SCALE GENOMIC DNA]</scope>
</reference>
<dbReference type="STRING" id="1454001.AW08_03603"/>
<comment type="caution">
    <text evidence="1">The sequence shown here is derived from an EMBL/GenBank/DDBJ whole genome shotgun (WGS) entry which is preliminary data.</text>
</comment>
<gene>
    <name evidence="1" type="ORF">AW08_03603</name>
</gene>